<keyword evidence="2" id="KW-1185">Reference proteome</keyword>
<sequence length="157" mass="16093">MNARPVLVSSCLAGMPCRYDGNARPDPTIVEAVRAGRAIPACAEQLGDLPTPRPPAEIVGGDGGDVLDGTAAVIDIHGKDVSAPFVRGAEIVADIAAKRGITEAVLQARSPSCGCGTVYDGSHSGELVSGDGVLTALLKRRGIRVTPVRGARDPERS</sequence>
<gene>
    <name evidence="1" type="ORF">ACFQ3U_16605</name>
</gene>
<dbReference type="RefSeq" id="WP_343960094.1">
    <property type="nucleotide sequence ID" value="NZ_BAAAKZ010000005.1"/>
</dbReference>
<evidence type="ECO:0000313" key="2">
    <source>
        <dbReference type="Proteomes" id="UP001597181"/>
    </source>
</evidence>
<dbReference type="InterPro" id="IPR007553">
    <property type="entry name" value="2-thiour_desulf"/>
</dbReference>
<name>A0ABW3TT12_9MICO</name>
<reference evidence="2" key="1">
    <citation type="journal article" date="2019" name="Int. J. Syst. Evol. Microbiol.">
        <title>The Global Catalogue of Microorganisms (GCM) 10K type strain sequencing project: providing services to taxonomists for standard genome sequencing and annotation.</title>
        <authorList>
            <consortium name="The Broad Institute Genomics Platform"/>
            <consortium name="The Broad Institute Genome Sequencing Center for Infectious Disease"/>
            <person name="Wu L."/>
            <person name="Ma J."/>
        </authorList>
    </citation>
    <scope>NUCLEOTIDE SEQUENCE [LARGE SCALE GENOMIC DNA]</scope>
    <source>
        <strain evidence="2">CCUG 50213</strain>
    </source>
</reference>
<comment type="caution">
    <text evidence="1">The sequence shown here is derived from an EMBL/GenBank/DDBJ whole genome shotgun (WGS) entry which is preliminary data.</text>
</comment>
<dbReference type="PANTHER" id="PTHR30087">
    <property type="entry name" value="INNER MEMBRANE PROTEIN"/>
    <property type="match status" value="1"/>
</dbReference>
<dbReference type="PANTHER" id="PTHR30087:SF1">
    <property type="entry name" value="HYPOTHETICAL CYTOSOLIC PROTEIN"/>
    <property type="match status" value="1"/>
</dbReference>
<protein>
    <submittedName>
        <fullName evidence="1">DUF523 domain-containing protein</fullName>
    </submittedName>
</protein>
<organism evidence="1 2">
    <name type="scientific">Leucobacter albus</name>
    <dbReference type="NCBI Taxonomy" id="272210"/>
    <lineage>
        <taxon>Bacteria</taxon>
        <taxon>Bacillati</taxon>
        <taxon>Actinomycetota</taxon>
        <taxon>Actinomycetes</taxon>
        <taxon>Micrococcales</taxon>
        <taxon>Microbacteriaceae</taxon>
        <taxon>Leucobacter</taxon>
    </lineage>
</organism>
<dbReference type="Proteomes" id="UP001597181">
    <property type="component" value="Unassembled WGS sequence"/>
</dbReference>
<dbReference type="Pfam" id="PF04463">
    <property type="entry name" value="2-thiour_desulf"/>
    <property type="match status" value="1"/>
</dbReference>
<dbReference type="EMBL" id="JBHTLY010000020">
    <property type="protein sequence ID" value="MFD1203515.1"/>
    <property type="molecule type" value="Genomic_DNA"/>
</dbReference>
<proteinExistence type="predicted"/>
<evidence type="ECO:0000313" key="1">
    <source>
        <dbReference type="EMBL" id="MFD1203515.1"/>
    </source>
</evidence>
<accession>A0ABW3TT12</accession>